<evidence type="ECO:0000256" key="3">
    <source>
        <dbReference type="ARBA" id="ARBA00022833"/>
    </source>
</evidence>
<feature type="domain" description="FLYWCH-type" evidence="4">
    <location>
        <begin position="7"/>
        <end position="71"/>
    </location>
</feature>
<evidence type="ECO:0000259" key="5">
    <source>
        <dbReference type="Pfam" id="PF10551"/>
    </source>
</evidence>
<comment type="caution">
    <text evidence="6">The sequence shown here is derived from an EMBL/GenBank/DDBJ whole genome shotgun (WGS) entry which is preliminary data.</text>
</comment>
<dbReference type="GO" id="GO:0008270">
    <property type="term" value="F:zinc ion binding"/>
    <property type="evidence" value="ECO:0007669"/>
    <property type="project" value="UniProtKB-KW"/>
</dbReference>
<dbReference type="EMBL" id="CAJNOT010000791">
    <property type="protein sequence ID" value="CAF1081530.1"/>
    <property type="molecule type" value="Genomic_DNA"/>
</dbReference>
<dbReference type="Proteomes" id="UP000663864">
    <property type="component" value="Unassembled WGS sequence"/>
</dbReference>
<dbReference type="Gene3D" id="2.20.25.240">
    <property type="match status" value="1"/>
</dbReference>
<name>A0A814MMT8_9BILA</name>
<dbReference type="Pfam" id="PF10551">
    <property type="entry name" value="MULE"/>
    <property type="match status" value="1"/>
</dbReference>
<keyword evidence="1" id="KW-0479">Metal-binding</keyword>
<dbReference type="Proteomes" id="UP000663836">
    <property type="component" value="Unassembled WGS sequence"/>
</dbReference>
<dbReference type="PANTHER" id="PTHR47160">
    <property type="entry name" value="PUTATIVE-RELATED"/>
    <property type="match status" value="1"/>
</dbReference>
<evidence type="ECO:0000313" key="6">
    <source>
        <dbReference type="EMBL" id="CAF1081530.1"/>
    </source>
</evidence>
<evidence type="ECO:0000313" key="7">
    <source>
        <dbReference type="EMBL" id="CAF3707875.1"/>
    </source>
</evidence>
<evidence type="ECO:0008006" key="9">
    <source>
        <dbReference type="Google" id="ProtNLM"/>
    </source>
</evidence>
<proteinExistence type="predicted"/>
<dbReference type="InterPro" id="IPR018289">
    <property type="entry name" value="MULE_transposase_dom"/>
</dbReference>
<dbReference type="PANTHER" id="PTHR47160:SF10">
    <property type="entry name" value="MULE TRANSPOSASE DOMAIN-CONTAINING PROTEIN"/>
    <property type="match status" value="1"/>
</dbReference>
<evidence type="ECO:0000259" key="4">
    <source>
        <dbReference type="Pfam" id="PF04500"/>
    </source>
</evidence>
<dbReference type="InterPro" id="IPR007588">
    <property type="entry name" value="Znf_FLYWCH"/>
</dbReference>
<reference evidence="6" key="1">
    <citation type="submission" date="2021-02" db="EMBL/GenBank/DDBJ databases">
        <authorList>
            <person name="Nowell W R."/>
        </authorList>
    </citation>
    <scope>NUCLEOTIDE SEQUENCE</scope>
</reference>
<sequence length="472" mass="54989">MCTPVEFTVTTKDRPLMIIDGYCYIQDRRTDDKTYWRCENHKTFNCHYRIHTCNSTITSTHVKILKQNGNHTTSCSRDQIKISLRKFRENIVDRTYNTQESTDRVLSHCVSQLSDAARIRLPPLDHVKRTIQKQRNKNDLPQVPNDVNFLNIPTVLQITKRNDIFLRIDTGPGPDRLLIFCSSEQATILESSIDFCTDGTFEIVPNIFYQLYVIHAVHREHVIPVAFCLLQRKTTNTYQNMINKILEFAPAWNPQNLMIDFEKAVMNVFSTSFPQASLSGCYFHLRQSIHRQLQAQGLQKQYEDDIDFAHGIHKIAALAFIHPDEVTDAFTQLSTHLGDTFQSMLDYFEDNYIGRIRANGSRTRPLFAAEFWNVHERTKNLQMRTNNSAEAWNRRIKCVFQCSHPTLWKFIDKLILEEDSHIHTKICRVNAGEPIAKKKKYQYLDKRLHNLVTNPHQDIINQITALAHNIVL</sequence>
<dbReference type="AlphaFoldDB" id="A0A814MMT8"/>
<keyword evidence="2" id="KW-0863">Zinc-finger</keyword>
<accession>A0A814MMT8</accession>
<feature type="domain" description="MULE transposase" evidence="5">
    <location>
        <begin position="197"/>
        <end position="287"/>
    </location>
</feature>
<gene>
    <name evidence="7" type="ORF">JBS370_LOCUS9945</name>
    <name evidence="6" type="ORF">ZHD862_LOCUS16612</name>
</gene>
<evidence type="ECO:0000256" key="1">
    <source>
        <dbReference type="ARBA" id="ARBA00022723"/>
    </source>
</evidence>
<evidence type="ECO:0000256" key="2">
    <source>
        <dbReference type="ARBA" id="ARBA00022771"/>
    </source>
</evidence>
<keyword evidence="3" id="KW-0862">Zinc</keyword>
<organism evidence="6 8">
    <name type="scientific">Rotaria sordida</name>
    <dbReference type="NCBI Taxonomy" id="392033"/>
    <lineage>
        <taxon>Eukaryota</taxon>
        <taxon>Metazoa</taxon>
        <taxon>Spiralia</taxon>
        <taxon>Gnathifera</taxon>
        <taxon>Rotifera</taxon>
        <taxon>Eurotatoria</taxon>
        <taxon>Bdelloidea</taxon>
        <taxon>Philodinida</taxon>
        <taxon>Philodinidae</taxon>
        <taxon>Rotaria</taxon>
    </lineage>
</organism>
<dbReference type="EMBL" id="CAJOBD010000700">
    <property type="protein sequence ID" value="CAF3707875.1"/>
    <property type="molecule type" value="Genomic_DNA"/>
</dbReference>
<protein>
    <recommendedName>
        <fullName evidence="9">MULE transposase domain-containing protein</fullName>
    </recommendedName>
</protein>
<dbReference type="Pfam" id="PF04500">
    <property type="entry name" value="FLYWCH"/>
    <property type="match status" value="1"/>
</dbReference>
<evidence type="ECO:0000313" key="8">
    <source>
        <dbReference type="Proteomes" id="UP000663864"/>
    </source>
</evidence>